<protein>
    <recommendedName>
        <fullName evidence="9">DDE Tnp4 domain-containing protein</fullName>
    </recommendedName>
</protein>
<sequence>MSEPQEPPTTSTRGRRRTRRSNIRSAKSVKQRRLRLLREDEEKFDEILPLVIGLESDSDSDSSDDDFGGHAAVLTYLSTLNSALMRLHAMLASGDLNYREFAEEHLKCMVSINHVQCMQLLHFMSGDDGPKFDLFETVMNAKRALERDIEMTEQRRYMATRKPPILKTASLMVGVKDGTIDTGDADSLDQLIVFLRYVATGRKHDDIAEEFGCSVGAVTKYVTRVVTALQRITAEQVKWPDSEQRNEICKGSGSLLRGCIGYIDGVELPVHFMSGPRHAMHAVLLNSKGFYSVSAQIVCTHDNRIIYALIGFPGSSYDSYNYQSTMLWNKSNDCFSPGEYLIGDKAYPLSRHLITPYKCPKGGTLSQDQLTYNRYVSSQRIPIERTVGMLRQRFQILQHGFRIHVSKNIEKREERFEAIHRVAFLLCGLHNMLKDFGDDWNVEHSRILFEEDEDEHESTQDEAEDELEDEADELEDETEDELEDEEPLLNPEQSHIGQLPDFQRREEGERLRTQLCREVYNHRDSISFFSIKIGSLLYCLFALEAVETSLKAAWP</sequence>
<dbReference type="InterPro" id="IPR027806">
    <property type="entry name" value="HARBI1_dom"/>
</dbReference>
<keyword evidence="11" id="KW-1185">Reference proteome</keyword>
<accession>A0A642V7N7</accession>
<evidence type="ECO:0000256" key="7">
    <source>
        <dbReference type="ARBA" id="ARBA00023242"/>
    </source>
</evidence>
<comment type="subcellular location">
    <subcellularLocation>
        <location evidence="2">Nucleus</location>
    </subcellularLocation>
</comment>
<feature type="region of interest" description="Disordered" evidence="8">
    <location>
        <begin position="1"/>
        <end position="27"/>
    </location>
</feature>
<dbReference type="GO" id="GO:0004518">
    <property type="term" value="F:nuclease activity"/>
    <property type="evidence" value="ECO:0007669"/>
    <property type="project" value="UniProtKB-KW"/>
</dbReference>
<dbReference type="VEuPathDB" id="FungiDB:TRICI_001753"/>
<dbReference type="Proteomes" id="UP000761534">
    <property type="component" value="Unassembled WGS sequence"/>
</dbReference>
<dbReference type="OrthoDB" id="5421918at2759"/>
<reference evidence="10" key="1">
    <citation type="journal article" date="2019" name="G3 (Bethesda)">
        <title>Genome Assemblies of Two Rare Opportunistic Yeast Pathogens: Diutina rugosa (syn. Candida rugosa) and Trichomonascus ciferrii (syn. Candida ciferrii).</title>
        <authorList>
            <person name="Mixao V."/>
            <person name="Saus E."/>
            <person name="Hansen A.P."/>
            <person name="Lass-Florl C."/>
            <person name="Gabaldon T."/>
        </authorList>
    </citation>
    <scope>NUCLEOTIDE SEQUENCE</scope>
    <source>
        <strain evidence="10">CBS 4856</strain>
    </source>
</reference>
<keyword evidence="7" id="KW-0539">Nucleus</keyword>
<evidence type="ECO:0000259" key="9">
    <source>
        <dbReference type="Pfam" id="PF13359"/>
    </source>
</evidence>
<feature type="domain" description="DDE Tnp4" evidence="9">
    <location>
        <begin position="263"/>
        <end position="431"/>
    </location>
</feature>
<dbReference type="Pfam" id="PF13359">
    <property type="entry name" value="DDE_Tnp_4"/>
    <property type="match status" value="1"/>
</dbReference>
<evidence type="ECO:0000256" key="2">
    <source>
        <dbReference type="ARBA" id="ARBA00004123"/>
    </source>
</evidence>
<comment type="cofactor">
    <cofactor evidence="1">
        <name>a divalent metal cation</name>
        <dbReference type="ChEBI" id="CHEBI:60240"/>
    </cofactor>
</comment>
<dbReference type="GO" id="GO:0046872">
    <property type="term" value="F:metal ion binding"/>
    <property type="evidence" value="ECO:0007669"/>
    <property type="project" value="UniProtKB-KW"/>
</dbReference>
<comment type="similarity">
    <text evidence="3">Belongs to the HARBI1 family.</text>
</comment>
<evidence type="ECO:0000313" key="11">
    <source>
        <dbReference type="Proteomes" id="UP000761534"/>
    </source>
</evidence>
<evidence type="ECO:0000256" key="5">
    <source>
        <dbReference type="ARBA" id="ARBA00022723"/>
    </source>
</evidence>
<evidence type="ECO:0000256" key="6">
    <source>
        <dbReference type="ARBA" id="ARBA00022801"/>
    </source>
</evidence>
<feature type="compositionally biased region" description="Basic residues" evidence="8">
    <location>
        <begin position="13"/>
        <end position="27"/>
    </location>
</feature>
<keyword evidence="4" id="KW-0540">Nuclease</keyword>
<dbReference type="GO" id="GO:0005634">
    <property type="term" value="C:nucleus"/>
    <property type="evidence" value="ECO:0007669"/>
    <property type="project" value="UniProtKB-SubCell"/>
</dbReference>
<evidence type="ECO:0000256" key="1">
    <source>
        <dbReference type="ARBA" id="ARBA00001968"/>
    </source>
</evidence>
<keyword evidence="5" id="KW-0479">Metal-binding</keyword>
<dbReference type="GO" id="GO:0016787">
    <property type="term" value="F:hydrolase activity"/>
    <property type="evidence" value="ECO:0007669"/>
    <property type="project" value="UniProtKB-KW"/>
</dbReference>
<evidence type="ECO:0000256" key="4">
    <source>
        <dbReference type="ARBA" id="ARBA00022722"/>
    </source>
</evidence>
<evidence type="ECO:0000256" key="8">
    <source>
        <dbReference type="SAM" id="MobiDB-lite"/>
    </source>
</evidence>
<dbReference type="SUPFAM" id="SSF88659">
    <property type="entry name" value="Sigma3 and sigma4 domains of RNA polymerase sigma factors"/>
    <property type="match status" value="1"/>
</dbReference>
<dbReference type="InterPro" id="IPR013324">
    <property type="entry name" value="RNA_pol_sigma_r3/r4-like"/>
</dbReference>
<organism evidence="10 11">
    <name type="scientific">Trichomonascus ciferrii</name>
    <dbReference type="NCBI Taxonomy" id="44093"/>
    <lineage>
        <taxon>Eukaryota</taxon>
        <taxon>Fungi</taxon>
        <taxon>Dikarya</taxon>
        <taxon>Ascomycota</taxon>
        <taxon>Saccharomycotina</taxon>
        <taxon>Dipodascomycetes</taxon>
        <taxon>Dipodascales</taxon>
        <taxon>Trichomonascaceae</taxon>
        <taxon>Trichomonascus</taxon>
        <taxon>Trichomonascus ciferrii complex</taxon>
    </lineage>
</organism>
<dbReference type="EMBL" id="SWFS01000123">
    <property type="protein sequence ID" value="KAA8916102.1"/>
    <property type="molecule type" value="Genomic_DNA"/>
</dbReference>
<keyword evidence="6" id="KW-0378">Hydrolase</keyword>
<dbReference type="AlphaFoldDB" id="A0A642V7N7"/>
<gene>
    <name evidence="10" type="ORF">TRICI_001753</name>
</gene>
<dbReference type="InterPro" id="IPR045249">
    <property type="entry name" value="HARBI1-like"/>
</dbReference>
<comment type="caution">
    <text evidence="10">The sequence shown here is derived from an EMBL/GenBank/DDBJ whole genome shotgun (WGS) entry which is preliminary data.</text>
</comment>
<name>A0A642V7N7_9ASCO</name>
<evidence type="ECO:0000313" key="10">
    <source>
        <dbReference type="EMBL" id="KAA8916102.1"/>
    </source>
</evidence>
<feature type="region of interest" description="Disordered" evidence="8">
    <location>
        <begin position="449"/>
        <end position="503"/>
    </location>
</feature>
<feature type="compositionally biased region" description="Acidic residues" evidence="8">
    <location>
        <begin position="450"/>
        <end position="487"/>
    </location>
</feature>
<dbReference type="PANTHER" id="PTHR22930">
    <property type="match status" value="1"/>
</dbReference>
<proteinExistence type="inferred from homology"/>
<evidence type="ECO:0000256" key="3">
    <source>
        <dbReference type="ARBA" id="ARBA00006958"/>
    </source>
</evidence>